<feature type="non-terminal residue" evidence="2">
    <location>
        <position position="104"/>
    </location>
</feature>
<evidence type="ECO:0000256" key="1">
    <source>
        <dbReference type="SAM" id="MobiDB-lite"/>
    </source>
</evidence>
<keyword evidence="3" id="KW-1185">Reference proteome</keyword>
<sequence length="104" mass="11007">MTSAPAAAQSPPTVALDCAESVAQTDAAIKMSRACKTRVEVESERTPTTQVFVNPDGTGTIEQYAHPRRVRQADGTWTKPDPTLAPGADGSLRPKASTVDIRLS</sequence>
<protein>
    <submittedName>
        <fullName evidence="2">Uncharacterized protein</fullName>
    </submittedName>
</protein>
<organism evidence="2 3">
    <name type="scientific">Streptosporangium algeriense</name>
    <dbReference type="NCBI Taxonomy" id="1682748"/>
    <lineage>
        <taxon>Bacteria</taxon>
        <taxon>Bacillati</taxon>
        <taxon>Actinomycetota</taxon>
        <taxon>Actinomycetes</taxon>
        <taxon>Streptosporangiales</taxon>
        <taxon>Streptosporangiaceae</taxon>
        <taxon>Streptosporangium</taxon>
    </lineage>
</organism>
<accession>A0ABW3E7L8</accession>
<evidence type="ECO:0000313" key="2">
    <source>
        <dbReference type="EMBL" id="MFD0891006.1"/>
    </source>
</evidence>
<dbReference type="EMBL" id="JBHTHX010002846">
    <property type="protein sequence ID" value="MFD0891006.1"/>
    <property type="molecule type" value="Genomic_DNA"/>
</dbReference>
<dbReference type="Proteomes" id="UP001597024">
    <property type="component" value="Unassembled WGS sequence"/>
</dbReference>
<name>A0ABW3E7L8_9ACTN</name>
<feature type="region of interest" description="Disordered" evidence="1">
    <location>
        <begin position="70"/>
        <end position="104"/>
    </location>
</feature>
<evidence type="ECO:0000313" key="3">
    <source>
        <dbReference type="Proteomes" id="UP001597024"/>
    </source>
</evidence>
<comment type="caution">
    <text evidence="2">The sequence shown here is derived from an EMBL/GenBank/DDBJ whole genome shotgun (WGS) entry which is preliminary data.</text>
</comment>
<proteinExistence type="predicted"/>
<gene>
    <name evidence="2" type="ORF">ACFQ08_41210</name>
</gene>
<reference evidence="3" key="1">
    <citation type="journal article" date="2019" name="Int. J. Syst. Evol. Microbiol.">
        <title>The Global Catalogue of Microorganisms (GCM) 10K type strain sequencing project: providing services to taxonomists for standard genome sequencing and annotation.</title>
        <authorList>
            <consortium name="The Broad Institute Genomics Platform"/>
            <consortium name="The Broad Institute Genome Sequencing Center for Infectious Disease"/>
            <person name="Wu L."/>
            <person name="Ma J."/>
        </authorList>
    </citation>
    <scope>NUCLEOTIDE SEQUENCE [LARGE SCALE GENOMIC DNA]</scope>
    <source>
        <strain evidence="3">CCUG 62974</strain>
    </source>
</reference>